<protein>
    <submittedName>
        <fullName evidence="1">Uncharacterized protein</fullName>
    </submittedName>
</protein>
<evidence type="ECO:0000313" key="2">
    <source>
        <dbReference type="Proteomes" id="UP000308600"/>
    </source>
</evidence>
<proteinExistence type="predicted"/>
<dbReference type="Proteomes" id="UP000308600">
    <property type="component" value="Unassembled WGS sequence"/>
</dbReference>
<gene>
    <name evidence="1" type="ORF">BDN72DRAFT_473249</name>
</gene>
<dbReference type="EMBL" id="ML208682">
    <property type="protein sequence ID" value="TFK61222.1"/>
    <property type="molecule type" value="Genomic_DNA"/>
</dbReference>
<organism evidence="1 2">
    <name type="scientific">Pluteus cervinus</name>
    <dbReference type="NCBI Taxonomy" id="181527"/>
    <lineage>
        <taxon>Eukaryota</taxon>
        <taxon>Fungi</taxon>
        <taxon>Dikarya</taxon>
        <taxon>Basidiomycota</taxon>
        <taxon>Agaricomycotina</taxon>
        <taxon>Agaricomycetes</taxon>
        <taxon>Agaricomycetidae</taxon>
        <taxon>Agaricales</taxon>
        <taxon>Pluteineae</taxon>
        <taxon>Pluteaceae</taxon>
        <taxon>Pluteus</taxon>
    </lineage>
</organism>
<sequence length="152" mass="17035">MRRRRRRVWLRRPGRGGRTAEALKGRTRRQRKMRGISSNPIPPQATALAPVFVKVPLVASSLQYTVRASCKDTGSLDLLMVQVSMTQCSLLSSHTEKPGKISKMVRTTRRIASGIIERACHVVVCFWSSSVGSMIERPNFMNPHRLAVHTVA</sequence>
<evidence type="ECO:0000313" key="1">
    <source>
        <dbReference type="EMBL" id="TFK61222.1"/>
    </source>
</evidence>
<accession>A0ACD3A8T4</accession>
<reference evidence="1 2" key="1">
    <citation type="journal article" date="2019" name="Nat. Ecol. Evol.">
        <title>Megaphylogeny resolves global patterns of mushroom evolution.</title>
        <authorList>
            <person name="Varga T."/>
            <person name="Krizsan K."/>
            <person name="Foldi C."/>
            <person name="Dima B."/>
            <person name="Sanchez-Garcia M."/>
            <person name="Sanchez-Ramirez S."/>
            <person name="Szollosi G.J."/>
            <person name="Szarkandi J.G."/>
            <person name="Papp V."/>
            <person name="Albert L."/>
            <person name="Andreopoulos W."/>
            <person name="Angelini C."/>
            <person name="Antonin V."/>
            <person name="Barry K.W."/>
            <person name="Bougher N.L."/>
            <person name="Buchanan P."/>
            <person name="Buyck B."/>
            <person name="Bense V."/>
            <person name="Catcheside P."/>
            <person name="Chovatia M."/>
            <person name="Cooper J."/>
            <person name="Damon W."/>
            <person name="Desjardin D."/>
            <person name="Finy P."/>
            <person name="Geml J."/>
            <person name="Haridas S."/>
            <person name="Hughes K."/>
            <person name="Justo A."/>
            <person name="Karasinski D."/>
            <person name="Kautmanova I."/>
            <person name="Kiss B."/>
            <person name="Kocsube S."/>
            <person name="Kotiranta H."/>
            <person name="LaButti K.M."/>
            <person name="Lechner B.E."/>
            <person name="Liimatainen K."/>
            <person name="Lipzen A."/>
            <person name="Lukacs Z."/>
            <person name="Mihaltcheva S."/>
            <person name="Morgado L.N."/>
            <person name="Niskanen T."/>
            <person name="Noordeloos M.E."/>
            <person name="Ohm R.A."/>
            <person name="Ortiz-Santana B."/>
            <person name="Ovrebo C."/>
            <person name="Racz N."/>
            <person name="Riley R."/>
            <person name="Savchenko A."/>
            <person name="Shiryaev A."/>
            <person name="Soop K."/>
            <person name="Spirin V."/>
            <person name="Szebenyi C."/>
            <person name="Tomsovsky M."/>
            <person name="Tulloss R.E."/>
            <person name="Uehling J."/>
            <person name="Grigoriev I.V."/>
            <person name="Vagvolgyi C."/>
            <person name="Papp T."/>
            <person name="Martin F.M."/>
            <person name="Miettinen O."/>
            <person name="Hibbett D.S."/>
            <person name="Nagy L.G."/>
        </authorList>
    </citation>
    <scope>NUCLEOTIDE SEQUENCE [LARGE SCALE GENOMIC DNA]</scope>
    <source>
        <strain evidence="1 2">NL-1719</strain>
    </source>
</reference>
<name>A0ACD3A8T4_9AGAR</name>
<keyword evidence="2" id="KW-1185">Reference proteome</keyword>